<dbReference type="Proteomes" id="UP001155901">
    <property type="component" value="Unassembled WGS sequence"/>
</dbReference>
<keyword evidence="8" id="KW-1185">Reference proteome</keyword>
<organism evidence="5 7">
    <name type="scientific">Duganella violaceipulchra</name>
    <dbReference type="NCBI Taxonomy" id="2849652"/>
    <lineage>
        <taxon>Bacteria</taxon>
        <taxon>Pseudomonadati</taxon>
        <taxon>Pseudomonadota</taxon>
        <taxon>Betaproteobacteria</taxon>
        <taxon>Burkholderiales</taxon>
        <taxon>Oxalobacteraceae</taxon>
        <taxon>Telluria group</taxon>
        <taxon>Duganella</taxon>
    </lineage>
</organism>
<reference evidence="5" key="1">
    <citation type="submission" date="2021-07" db="EMBL/GenBank/DDBJ databases">
        <title>Characterization of violacein-producing bacteria and related species.</title>
        <authorList>
            <person name="Wilson H.S."/>
            <person name="De Leon M.E."/>
        </authorList>
    </citation>
    <scope>NUCLEOTIDE SEQUENCE</scope>
    <source>
        <strain evidence="5">HSC-15S17</strain>
    </source>
</reference>
<proteinExistence type="inferred from homology"/>
<comment type="caution">
    <text evidence="5">The sequence shown here is derived from an EMBL/GenBank/DDBJ whole genome shotgun (WGS) entry which is preliminary data.</text>
</comment>
<evidence type="ECO:0000313" key="5">
    <source>
        <dbReference type="EMBL" id="MBV6319448.1"/>
    </source>
</evidence>
<dbReference type="FunFam" id="3.40.605.10:FF:000007">
    <property type="entry name" value="NAD/NADP-dependent betaine aldehyde dehydrogenase"/>
    <property type="match status" value="1"/>
</dbReference>
<evidence type="ECO:0000256" key="1">
    <source>
        <dbReference type="ARBA" id="ARBA00009986"/>
    </source>
</evidence>
<dbReference type="Proteomes" id="UP001162889">
    <property type="component" value="Unassembled WGS sequence"/>
</dbReference>
<feature type="domain" description="Aldehyde dehydrogenase" evidence="4">
    <location>
        <begin position="22"/>
        <end position="477"/>
    </location>
</feature>
<evidence type="ECO:0000256" key="2">
    <source>
        <dbReference type="ARBA" id="ARBA00023002"/>
    </source>
</evidence>
<dbReference type="EC" id="1.2.1.28" evidence="6"/>
<gene>
    <name evidence="5" type="ORF">KVP70_00755</name>
    <name evidence="6" type="ORF">L1274_000429</name>
</gene>
<accession>A0AA41H953</accession>
<evidence type="ECO:0000256" key="3">
    <source>
        <dbReference type="ARBA" id="ARBA00023027"/>
    </source>
</evidence>
<comment type="similarity">
    <text evidence="1">Belongs to the aldehyde dehydrogenase family.</text>
</comment>
<dbReference type="AlphaFoldDB" id="A0AA41H953"/>
<dbReference type="PANTHER" id="PTHR42986:SF1">
    <property type="entry name" value="BENZALDEHYDE DEHYDROGENASE YFMT"/>
    <property type="match status" value="1"/>
</dbReference>
<protein>
    <submittedName>
        <fullName evidence="5 6">Benzaldehyde dehydrogenase</fullName>
        <ecNumber evidence="6">1.2.1.28</ecNumber>
    </submittedName>
</protein>
<name>A0AA41H953_9BURK</name>
<reference evidence="6" key="2">
    <citation type="submission" date="2022-03" db="EMBL/GenBank/DDBJ databases">
        <title>Genome Encyclopedia of Bacteria and Archaea VI: Functional Genomics of Type Strains.</title>
        <authorList>
            <person name="Whitman W."/>
        </authorList>
    </citation>
    <scope>NUCLEOTIDE SEQUENCE</scope>
    <source>
        <strain evidence="6">HSC-15S17</strain>
    </source>
</reference>
<evidence type="ECO:0000259" key="4">
    <source>
        <dbReference type="Pfam" id="PF00171"/>
    </source>
</evidence>
<dbReference type="InterPro" id="IPR015590">
    <property type="entry name" value="Aldehyde_DH_dom"/>
</dbReference>
<evidence type="ECO:0000313" key="6">
    <source>
        <dbReference type="EMBL" id="MCP2006741.1"/>
    </source>
</evidence>
<keyword evidence="3" id="KW-0520">NAD</keyword>
<dbReference type="Pfam" id="PF00171">
    <property type="entry name" value="Aldedh"/>
    <property type="match status" value="1"/>
</dbReference>
<sequence>MNNANALLHPSIWQGLIFNGDWIAAQGGSHTFAEPATGEQLGRVGLANADDVARAATQARAAQAAWATSDYKERAAIFRRAAAVIVEHLDELATWIMRETGAIRAKADHELREAGAHLLEAAAMLTQPKGQLLASASGEMSIARRVPHGVIGVISPFNFPLILSIRSIAPALATGNAVVHKPDLQTPVSGGVLIARVFEAAGLPKGLLHVLPGAAEAGQAMCSHPDIAMIAFTGSTAVGRSVGELAGRNLKKMSLELGGKNSLIILDDADPDIAAAAVAWGAYLHQGQICMASGRILLQRGIADAVIERLVAKAKHLPVGDPMSGKVALGPLINARQVQRVHAIVQDSVAAGATLLAGGTYENQFYQPTVLTGVRPGMRSFEEELFGPVASVTVFDTDQEAIALASATTGCLALGVITPTLARAMFIVDRVPAGHAHINDQTVVAEAHAPFGGGGTSGNGGRHGGTSDWDEFTQWQWLTVKTEAPRYPF</sequence>
<dbReference type="CDD" id="cd07152">
    <property type="entry name" value="ALDH_BenzADH"/>
    <property type="match status" value="1"/>
</dbReference>
<dbReference type="EMBL" id="JAHTGR010000001">
    <property type="protein sequence ID" value="MBV6319448.1"/>
    <property type="molecule type" value="Genomic_DNA"/>
</dbReference>
<dbReference type="RefSeq" id="WP_217940117.1">
    <property type="nucleotide sequence ID" value="NZ_JAHTGR010000001.1"/>
</dbReference>
<dbReference type="GO" id="GO:0018479">
    <property type="term" value="F:benzaldehyde dehydrogenase (NAD+) activity"/>
    <property type="evidence" value="ECO:0007669"/>
    <property type="project" value="UniProtKB-EC"/>
</dbReference>
<keyword evidence="2 6" id="KW-0560">Oxidoreductase</keyword>
<dbReference type="PANTHER" id="PTHR42986">
    <property type="entry name" value="BENZALDEHYDE DEHYDROGENASE YFMT"/>
    <property type="match status" value="1"/>
</dbReference>
<evidence type="ECO:0000313" key="8">
    <source>
        <dbReference type="Proteomes" id="UP001162889"/>
    </source>
</evidence>
<dbReference type="PROSITE" id="PS00070">
    <property type="entry name" value="ALDEHYDE_DEHYDR_CYS"/>
    <property type="match status" value="1"/>
</dbReference>
<evidence type="ECO:0000313" key="7">
    <source>
        <dbReference type="Proteomes" id="UP001155901"/>
    </source>
</evidence>
<dbReference type="InterPro" id="IPR016160">
    <property type="entry name" value="Ald_DH_CS_CYS"/>
</dbReference>
<dbReference type="EMBL" id="JALJZU010000001">
    <property type="protein sequence ID" value="MCP2006741.1"/>
    <property type="molecule type" value="Genomic_DNA"/>
</dbReference>